<dbReference type="KEGG" id="vg:40102508"/>
<dbReference type="RefSeq" id="YP_009625614.1">
    <property type="nucleotide sequence ID" value="NC_042132.1"/>
</dbReference>
<keyword evidence="3" id="KW-1185">Reference proteome</keyword>
<accession>A0A2U8UKH8</accession>
<organism evidence="2 3">
    <name type="scientific">Gordonia phage Sour</name>
    <dbReference type="NCBI Taxonomy" id="2182349"/>
    <lineage>
        <taxon>Viruses</taxon>
        <taxon>Duplodnaviria</taxon>
        <taxon>Heunggongvirae</taxon>
        <taxon>Uroviricota</taxon>
        <taxon>Caudoviricetes</taxon>
        <taxon>Sourvirus</taxon>
        <taxon>Sourvirus sour</taxon>
    </lineage>
</organism>
<name>A0A2U8UKH8_9CAUD</name>
<evidence type="ECO:0000313" key="3">
    <source>
        <dbReference type="Proteomes" id="UP000246591"/>
    </source>
</evidence>
<evidence type="ECO:0000256" key="1">
    <source>
        <dbReference type="SAM" id="MobiDB-lite"/>
    </source>
</evidence>
<sequence>MARKIDPDPDGQEQRVQVFLSRSEVAERIGLKSIRSLSGLNLPPHDALVGNHKGYLVETIDQWNANRPGRGRWGARDPEPRSAPQA</sequence>
<gene>
    <name evidence="2" type="primary">43</name>
    <name evidence="2" type="ORF">PBI_SOUR_43</name>
</gene>
<reference evidence="3" key="1">
    <citation type="submission" date="2018-03" db="EMBL/GenBank/DDBJ databases">
        <authorList>
            <person name="Keele B.F."/>
        </authorList>
    </citation>
    <scope>NUCLEOTIDE SEQUENCE [LARGE SCALE GENOMIC DNA]</scope>
</reference>
<feature type="region of interest" description="Disordered" evidence="1">
    <location>
        <begin position="66"/>
        <end position="86"/>
    </location>
</feature>
<dbReference type="GeneID" id="40102508"/>
<dbReference type="EMBL" id="MH153810">
    <property type="protein sequence ID" value="AWN04244.1"/>
    <property type="molecule type" value="Genomic_DNA"/>
</dbReference>
<evidence type="ECO:0000313" key="2">
    <source>
        <dbReference type="EMBL" id="AWN04244.1"/>
    </source>
</evidence>
<protein>
    <submittedName>
        <fullName evidence="2">DNA binding protein</fullName>
    </submittedName>
</protein>
<dbReference type="Proteomes" id="UP000246591">
    <property type="component" value="Segment"/>
</dbReference>
<proteinExistence type="predicted"/>